<reference evidence="1 2" key="1">
    <citation type="journal article" date="2019" name="Sci. Rep.">
        <title>Orb-weaving spider Araneus ventricosus genome elucidates the spidroin gene catalogue.</title>
        <authorList>
            <person name="Kono N."/>
            <person name="Nakamura H."/>
            <person name="Ohtoshi R."/>
            <person name="Moran D.A.P."/>
            <person name="Shinohara A."/>
            <person name="Yoshida Y."/>
            <person name="Fujiwara M."/>
            <person name="Mori M."/>
            <person name="Tomita M."/>
            <person name="Arakawa K."/>
        </authorList>
    </citation>
    <scope>NUCLEOTIDE SEQUENCE [LARGE SCALE GENOMIC DNA]</scope>
</reference>
<protein>
    <submittedName>
        <fullName evidence="1">Uncharacterized protein</fullName>
    </submittedName>
</protein>
<keyword evidence="2" id="KW-1185">Reference proteome</keyword>
<gene>
    <name evidence="1" type="ORF">AVEN_243366_1</name>
</gene>
<proteinExistence type="predicted"/>
<dbReference type="AlphaFoldDB" id="A0A4Y2U7P1"/>
<organism evidence="1 2">
    <name type="scientific">Araneus ventricosus</name>
    <name type="common">Orbweaver spider</name>
    <name type="synonym">Epeira ventricosa</name>
    <dbReference type="NCBI Taxonomy" id="182803"/>
    <lineage>
        <taxon>Eukaryota</taxon>
        <taxon>Metazoa</taxon>
        <taxon>Ecdysozoa</taxon>
        <taxon>Arthropoda</taxon>
        <taxon>Chelicerata</taxon>
        <taxon>Arachnida</taxon>
        <taxon>Araneae</taxon>
        <taxon>Araneomorphae</taxon>
        <taxon>Entelegynae</taxon>
        <taxon>Araneoidea</taxon>
        <taxon>Araneidae</taxon>
        <taxon>Araneus</taxon>
    </lineage>
</organism>
<comment type="caution">
    <text evidence="1">The sequence shown here is derived from an EMBL/GenBank/DDBJ whole genome shotgun (WGS) entry which is preliminary data.</text>
</comment>
<evidence type="ECO:0000313" key="1">
    <source>
        <dbReference type="EMBL" id="GBO08101.1"/>
    </source>
</evidence>
<sequence>MKERGSSSILPQIGITFHRHSLHFFLQDDAPAQPIPLDNLKVWGLAWTVKEDHMTAWEPVLDVLGSVLRLLSCWKMKLLPRELREYGRKVFSRMSSY</sequence>
<accession>A0A4Y2U7P1</accession>
<evidence type="ECO:0000313" key="2">
    <source>
        <dbReference type="Proteomes" id="UP000499080"/>
    </source>
</evidence>
<dbReference type="Proteomes" id="UP000499080">
    <property type="component" value="Unassembled WGS sequence"/>
</dbReference>
<dbReference type="EMBL" id="BGPR01033961">
    <property type="protein sequence ID" value="GBO08101.1"/>
    <property type="molecule type" value="Genomic_DNA"/>
</dbReference>
<name>A0A4Y2U7P1_ARAVE</name>